<protein>
    <submittedName>
        <fullName evidence="4">Class I SAM-dependent methyltransferase</fullName>
        <ecNumber evidence="4">2.1.1.-</ecNumber>
    </submittedName>
</protein>
<dbReference type="Pfam" id="PF13649">
    <property type="entry name" value="Methyltransf_25"/>
    <property type="match status" value="1"/>
</dbReference>
<evidence type="ECO:0000256" key="2">
    <source>
        <dbReference type="ARBA" id="ARBA00022679"/>
    </source>
</evidence>
<dbReference type="RefSeq" id="WP_377492636.1">
    <property type="nucleotide sequence ID" value="NZ_JBHUOX010000088.1"/>
</dbReference>
<evidence type="ECO:0000256" key="1">
    <source>
        <dbReference type="ARBA" id="ARBA00022603"/>
    </source>
</evidence>
<dbReference type="CDD" id="cd02440">
    <property type="entry name" value="AdoMet_MTases"/>
    <property type="match status" value="1"/>
</dbReference>
<comment type="caution">
    <text evidence="4">The sequence shown here is derived from an EMBL/GenBank/DDBJ whole genome shotgun (WGS) entry which is preliminary data.</text>
</comment>
<evidence type="ECO:0000313" key="4">
    <source>
        <dbReference type="EMBL" id="MFD3004055.1"/>
    </source>
</evidence>
<proteinExistence type="predicted"/>
<keyword evidence="5" id="KW-1185">Reference proteome</keyword>
<evidence type="ECO:0000259" key="3">
    <source>
        <dbReference type="Pfam" id="PF13649"/>
    </source>
</evidence>
<feature type="non-terminal residue" evidence="4">
    <location>
        <position position="90"/>
    </location>
</feature>
<accession>A0ABW6C2S9</accession>
<feature type="domain" description="Methyltransferase" evidence="3">
    <location>
        <begin position="32"/>
        <end position="85"/>
    </location>
</feature>
<name>A0ABW6C2S9_9BACT</name>
<dbReference type="EMBL" id="JBHUOX010000088">
    <property type="protein sequence ID" value="MFD3004055.1"/>
    <property type="molecule type" value="Genomic_DNA"/>
</dbReference>
<dbReference type="GO" id="GO:0008168">
    <property type="term" value="F:methyltransferase activity"/>
    <property type="evidence" value="ECO:0007669"/>
    <property type="project" value="UniProtKB-KW"/>
</dbReference>
<dbReference type="Proteomes" id="UP001597641">
    <property type="component" value="Unassembled WGS sequence"/>
</dbReference>
<keyword evidence="2 4" id="KW-0808">Transferase</keyword>
<organism evidence="4 5">
    <name type="scientific">Pontibacter toksunensis</name>
    <dbReference type="NCBI Taxonomy" id="1332631"/>
    <lineage>
        <taxon>Bacteria</taxon>
        <taxon>Pseudomonadati</taxon>
        <taxon>Bacteroidota</taxon>
        <taxon>Cytophagia</taxon>
        <taxon>Cytophagales</taxon>
        <taxon>Hymenobacteraceae</taxon>
        <taxon>Pontibacter</taxon>
    </lineage>
</organism>
<dbReference type="GO" id="GO:0032259">
    <property type="term" value="P:methylation"/>
    <property type="evidence" value="ECO:0007669"/>
    <property type="project" value="UniProtKB-KW"/>
</dbReference>
<dbReference type="PANTHER" id="PTHR44942:SF4">
    <property type="entry name" value="METHYLTRANSFERASE TYPE 11 DOMAIN-CONTAINING PROTEIN"/>
    <property type="match status" value="1"/>
</dbReference>
<dbReference type="InterPro" id="IPR051052">
    <property type="entry name" value="Diverse_substrate_MTase"/>
</dbReference>
<dbReference type="EC" id="2.1.1.-" evidence="4"/>
<dbReference type="SUPFAM" id="SSF53335">
    <property type="entry name" value="S-adenosyl-L-methionine-dependent methyltransferases"/>
    <property type="match status" value="1"/>
</dbReference>
<dbReference type="InterPro" id="IPR029063">
    <property type="entry name" value="SAM-dependent_MTases_sf"/>
</dbReference>
<gene>
    <name evidence="4" type="ORF">ACFS7Z_27135</name>
</gene>
<evidence type="ECO:0000313" key="5">
    <source>
        <dbReference type="Proteomes" id="UP001597641"/>
    </source>
</evidence>
<dbReference type="InterPro" id="IPR041698">
    <property type="entry name" value="Methyltransf_25"/>
</dbReference>
<dbReference type="Gene3D" id="3.40.50.150">
    <property type="entry name" value="Vaccinia Virus protein VP39"/>
    <property type="match status" value="1"/>
</dbReference>
<reference evidence="5" key="1">
    <citation type="journal article" date="2019" name="Int. J. Syst. Evol. Microbiol.">
        <title>The Global Catalogue of Microorganisms (GCM) 10K type strain sequencing project: providing services to taxonomists for standard genome sequencing and annotation.</title>
        <authorList>
            <consortium name="The Broad Institute Genomics Platform"/>
            <consortium name="The Broad Institute Genome Sequencing Center for Infectious Disease"/>
            <person name="Wu L."/>
            <person name="Ma J."/>
        </authorList>
    </citation>
    <scope>NUCLEOTIDE SEQUENCE [LARGE SCALE GENOMIC DNA]</scope>
    <source>
        <strain evidence="5">KCTC 23984</strain>
    </source>
</reference>
<dbReference type="PANTHER" id="PTHR44942">
    <property type="entry name" value="METHYLTRANSF_11 DOMAIN-CONTAINING PROTEIN"/>
    <property type="match status" value="1"/>
</dbReference>
<keyword evidence="1 4" id="KW-0489">Methyltransferase</keyword>
<sequence>MRDISQEYKRQSAWRNWNSYVSKLPILPSDLVLDLGCGTGDVSVLLAERASRVIGIDLNKDILEFATKENYRPNVQYLCSDLNKAHETNL</sequence>